<dbReference type="InterPro" id="IPR037026">
    <property type="entry name" value="Vgr_OB-fold_dom_sf"/>
</dbReference>
<dbReference type="Pfam" id="PF04717">
    <property type="entry name" value="Phage_base_V"/>
    <property type="match status" value="1"/>
</dbReference>
<evidence type="ECO:0000256" key="2">
    <source>
        <dbReference type="ARBA" id="ARBA00005558"/>
    </source>
</evidence>
<dbReference type="SUPFAM" id="SSF69255">
    <property type="entry name" value="gp5 N-terminal domain-like"/>
    <property type="match status" value="1"/>
</dbReference>
<dbReference type="InterPro" id="IPR006531">
    <property type="entry name" value="Gp5/Vgr_OB"/>
</dbReference>
<sequence>MFDVKGLADPLRVVRFSGTEGMSSLFEFQVELASENPYIDFAEVVGKSALLTIRGAEALRCLHGMVSCFEQLHELPRYTLYRATVSPLVWRLEHRHDCRIFQKLDTPTILKKVFEAGSIPSDRVRFVLTGNYEPRDYCVQYRESDWAFASRLMEEDGIFYFFEHDTDKHVLVIGDGRPALKPIHATEALPFRRETGMAVLEDHVRRFHFREEVRSGRTTLRDFRFKQPELRMEVEQRAEVDADLEVYDYPGEYQDPSLGTPAKGRTIAKVRLEEFQATKRVGQGESDCERLCPGRLFKLEEHSRGDYNGRYLLTRVRHEGAQPQVLDEESQGGEFNYSNDFLCIPENVPFRPARVTPRSHVKGVQTAVVVGPSGEEIHVDEWGRVKVQFHWDRQGKRDEHSSCWVRVSQLWAGEAWGAMFIPRIGQEVIVDFIEGDPDRPIIIGRVYNGNNFVPYELPAQKTKSTIKSSSSLGGEGYNELRYEDRKGNEQIFMHAQRNMDVHVKNDSFENILHDRHQTIGSQGSGGKVGDQNELVYRDKSLTVHRHRQEQVGGDLKLLVGGIDGEGDVDIVIRSNRLELVHKDSHLHVKQSLNEKVDVDHSKTVGKDLHLKVGQLTALDSGKEIHLKSTKIVIEASSGITLKGPGGFITIDSRGVAIKGKLIQNNSGGSALTGSGSSPTHPADAVEAQPTVPTEADDGSLP</sequence>
<name>A0A1L9BJA0_9BACT</name>
<feature type="domain" description="Gp5/Type VI secretion system Vgr C-terminal trimerisation" evidence="6">
    <location>
        <begin position="464"/>
        <end position="561"/>
    </location>
</feature>
<dbReference type="SUPFAM" id="SSF69349">
    <property type="entry name" value="Phage fibre proteins"/>
    <property type="match status" value="1"/>
</dbReference>
<accession>A0A1L9BJA0</accession>
<evidence type="ECO:0000313" key="8">
    <source>
        <dbReference type="Proteomes" id="UP000182229"/>
    </source>
</evidence>
<dbReference type="Gene3D" id="3.55.50.10">
    <property type="entry name" value="Baseplate protein-like domains"/>
    <property type="match status" value="1"/>
</dbReference>
<dbReference type="RefSeq" id="WP_071896463.1">
    <property type="nucleotide sequence ID" value="NZ_MPIN01000001.1"/>
</dbReference>
<comment type="subcellular location">
    <subcellularLocation>
        <location evidence="1">Secreted</location>
    </subcellularLocation>
</comment>
<dbReference type="AlphaFoldDB" id="A0A1L9BJA0"/>
<organism evidence="7 8">
    <name type="scientific">Cystobacter ferrugineus</name>
    <dbReference type="NCBI Taxonomy" id="83449"/>
    <lineage>
        <taxon>Bacteria</taxon>
        <taxon>Pseudomonadati</taxon>
        <taxon>Myxococcota</taxon>
        <taxon>Myxococcia</taxon>
        <taxon>Myxococcales</taxon>
        <taxon>Cystobacterineae</taxon>
        <taxon>Archangiaceae</taxon>
        <taxon>Cystobacter</taxon>
    </lineage>
</organism>
<dbReference type="Pfam" id="PF05954">
    <property type="entry name" value="Phage_GPD"/>
    <property type="match status" value="1"/>
</dbReference>
<feature type="region of interest" description="Disordered" evidence="4">
    <location>
        <begin position="668"/>
        <end position="701"/>
    </location>
</feature>
<gene>
    <name evidence="7" type="ORF">BON30_03980</name>
</gene>
<dbReference type="GO" id="GO:0005576">
    <property type="term" value="C:extracellular region"/>
    <property type="evidence" value="ECO:0007669"/>
    <property type="project" value="UniProtKB-SubCell"/>
</dbReference>
<evidence type="ECO:0000259" key="6">
    <source>
        <dbReference type="Pfam" id="PF22178"/>
    </source>
</evidence>
<dbReference type="PANTHER" id="PTHR32305">
    <property type="match status" value="1"/>
</dbReference>
<comment type="caution">
    <text evidence="7">The sequence shown here is derived from an EMBL/GenBank/DDBJ whole genome shotgun (WGS) entry which is preliminary data.</text>
</comment>
<dbReference type="EMBL" id="MPIN01000001">
    <property type="protein sequence ID" value="OJH42372.1"/>
    <property type="molecule type" value="Genomic_DNA"/>
</dbReference>
<dbReference type="InterPro" id="IPR006533">
    <property type="entry name" value="T6SS_Vgr_RhsGE"/>
</dbReference>
<dbReference type="Gene3D" id="2.40.50.230">
    <property type="entry name" value="Gp5 N-terminal domain"/>
    <property type="match status" value="1"/>
</dbReference>
<reference evidence="7 8" key="2">
    <citation type="submission" date="2016-12" db="EMBL/GenBank/DDBJ databases">
        <title>Draft Genome Sequence of Cystobacter ferrugineus Strain Cbfe23.</title>
        <authorList>
            <person name="Akbar S."/>
            <person name="Dowd S.E."/>
            <person name="Stevens D.C."/>
        </authorList>
    </citation>
    <scope>NUCLEOTIDE SEQUENCE [LARGE SCALE GENOMIC DNA]</scope>
    <source>
        <strain evidence="7 8">Cbfe23</strain>
    </source>
</reference>
<dbReference type="NCBIfam" id="TIGR01646">
    <property type="entry name" value="vgr_GE"/>
    <property type="match status" value="1"/>
</dbReference>
<reference evidence="8" key="1">
    <citation type="submission" date="2016-11" db="EMBL/GenBank/DDBJ databases">
        <authorList>
            <person name="Shukria A."/>
            <person name="Stevens D.C."/>
        </authorList>
    </citation>
    <scope>NUCLEOTIDE SEQUENCE [LARGE SCALE GENOMIC DNA]</scope>
    <source>
        <strain evidence="8">Cbfe23</strain>
    </source>
</reference>
<keyword evidence="3" id="KW-0964">Secreted</keyword>
<evidence type="ECO:0000313" key="7">
    <source>
        <dbReference type="EMBL" id="OJH42372.1"/>
    </source>
</evidence>
<dbReference type="PANTHER" id="PTHR32305:SF15">
    <property type="entry name" value="PROTEIN RHSA-RELATED"/>
    <property type="match status" value="1"/>
</dbReference>
<dbReference type="Pfam" id="PF22178">
    <property type="entry name" value="Gp5_trimer_C"/>
    <property type="match status" value="1"/>
</dbReference>
<dbReference type="Gene3D" id="4.10.220.110">
    <property type="match status" value="1"/>
</dbReference>
<evidence type="ECO:0000256" key="4">
    <source>
        <dbReference type="SAM" id="MobiDB-lite"/>
    </source>
</evidence>
<dbReference type="NCBIfam" id="TIGR03361">
    <property type="entry name" value="VI_Rhs_Vgr"/>
    <property type="match status" value="1"/>
</dbReference>
<dbReference type="Proteomes" id="UP000182229">
    <property type="component" value="Unassembled WGS sequence"/>
</dbReference>
<proteinExistence type="inferred from homology"/>
<evidence type="ECO:0000256" key="1">
    <source>
        <dbReference type="ARBA" id="ARBA00004613"/>
    </source>
</evidence>
<dbReference type="STRING" id="83449.BON30_03980"/>
<comment type="similarity">
    <text evidence="2">Belongs to the VgrG protein family.</text>
</comment>
<dbReference type="InterPro" id="IPR017847">
    <property type="entry name" value="T6SS_RhsGE_Vgr_subset"/>
</dbReference>
<dbReference type="Gene3D" id="2.30.110.50">
    <property type="match status" value="1"/>
</dbReference>
<dbReference type="InterPro" id="IPR050708">
    <property type="entry name" value="T6SS_VgrG/RHS"/>
</dbReference>
<protein>
    <submittedName>
        <fullName evidence="7">Uncharacterized protein</fullName>
    </submittedName>
</protein>
<dbReference type="SUPFAM" id="SSF69279">
    <property type="entry name" value="Phage tail proteins"/>
    <property type="match status" value="2"/>
</dbReference>
<keyword evidence="8" id="KW-1185">Reference proteome</keyword>
<evidence type="ECO:0000259" key="5">
    <source>
        <dbReference type="Pfam" id="PF04717"/>
    </source>
</evidence>
<evidence type="ECO:0000256" key="3">
    <source>
        <dbReference type="ARBA" id="ARBA00022525"/>
    </source>
</evidence>
<feature type="compositionally biased region" description="Low complexity" evidence="4">
    <location>
        <begin position="668"/>
        <end position="677"/>
    </location>
</feature>
<feature type="domain" description="Gp5/Type VI secretion system Vgr protein OB-fold" evidence="5">
    <location>
        <begin position="380"/>
        <end position="447"/>
    </location>
</feature>
<dbReference type="InterPro" id="IPR054030">
    <property type="entry name" value="Gp5_Vgr_C"/>
</dbReference>